<sequence>MRTTDRLLLRPFQDSDLEPWAALNTDPEVVRYLGGEPLSRAQSDRIAEQVNAQYAAEGIGFLAVERQSDGAFVGACGLTFEQWYPEELQIGWRLARAYWGHGYATEAAAAWLDHAFTDVGRDRVLSVTDTPNVRSIAVMRRLGMTFDHTAVLAEDGVEFDATVYSITADAWRTANRIN</sequence>
<dbReference type="PANTHER" id="PTHR43792">
    <property type="entry name" value="GNAT FAMILY, PUTATIVE (AFU_ORTHOLOGUE AFUA_3G00765)-RELATED-RELATED"/>
    <property type="match status" value="1"/>
</dbReference>
<dbReference type="PANTHER" id="PTHR43792:SF1">
    <property type="entry name" value="N-ACETYLTRANSFERASE DOMAIN-CONTAINING PROTEIN"/>
    <property type="match status" value="1"/>
</dbReference>
<keyword evidence="3" id="KW-1185">Reference proteome</keyword>
<dbReference type="InterPro" id="IPR051531">
    <property type="entry name" value="N-acetyltransferase"/>
</dbReference>
<dbReference type="eggNOG" id="COG1670">
    <property type="taxonomic scope" value="Bacteria"/>
</dbReference>
<dbReference type="InterPro" id="IPR000182">
    <property type="entry name" value="GNAT_dom"/>
</dbReference>
<dbReference type="OrthoDB" id="3533156at2"/>
<proteinExistence type="predicted"/>
<dbReference type="RefSeq" id="WP_012921284.1">
    <property type="nucleotide sequence ID" value="NC_013729.1"/>
</dbReference>
<dbReference type="EMBL" id="CP001736">
    <property type="protein sequence ID" value="ADB32728.1"/>
    <property type="molecule type" value="Genomic_DNA"/>
</dbReference>
<dbReference type="Proteomes" id="UP000007967">
    <property type="component" value="Chromosome"/>
</dbReference>
<evidence type="ECO:0000259" key="1">
    <source>
        <dbReference type="PROSITE" id="PS51186"/>
    </source>
</evidence>
<dbReference type="GO" id="GO:0016747">
    <property type="term" value="F:acyltransferase activity, transferring groups other than amino-acyl groups"/>
    <property type="evidence" value="ECO:0007669"/>
    <property type="project" value="InterPro"/>
</dbReference>
<accession>D2PNR0</accession>
<dbReference type="Pfam" id="PF13302">
    <property type="entry name" value="Acetyltransf_3"/>
    <property type="match status" value="1"/>
</dbReference>
<dbReference type="Gene3D" id="3.40.630.30">
    <property type="match status" value="1"/>
</dbReference>
<keyword evidence="2" id="KW-0808">Transferase</keyword>
<dbReference type="InterPro" id="IPR016181">
    <property type="entry name" value="Acyl_CoA_acyltransferase"/>
</dbReference>
<reference evidence="3" key="1">
    <citation type="submission" date="2009-09" db="EMBL/GenBank/DDBJ databases">
        <title>The complete genome of Kribbella flavida DSM 17836.</title>
        <authorList>
            <consortium name="US DOE Joint Genome Institute (JGI-PGF)"/>
            <person name="Lucas S."/>
            <person name="Copeland A."/>
            <person name="Lapidus A."/>
            <person name="Glavina del Rio T."/>
            <person name="Dalin E."/>
            <person name="Tice H."/>
            <person name="Bruce D."/>
            <person name="Goodwin L."/>
            <person name="Pitluck S."/>
            <person name="Kyrpides N."/>
            <person name="Mavromatis K."/>
            <person name="Ivanova N."/>
            <person name="Saunders E."/>
            <person name="Brettin T."/>
            <person name="Detter J.C."/>
            <person name="Han C."/>
            <person name="Larimer F."/>
            <person name="Land M."/>
            <person name="Hauser L."/>
            <person name="Markowitz V."/>
            <person name="Cheng J.-F."/>
            <person name="Hugenholtz P."/>
            <person name="Woyke T."/>
            <person name="Wu D."/>
            <person name="Pukall R."/>
            <person name="Klenk H.-P."/>
            <person name="Eisen J.A."/>
        </authorList>
    </citation>
    <scope>NUCLEOTIDE SEQUENCE [LARGE SCALE GENOMIC DNA]</scope>
    <source>
        <strain evidence="3">DSM 17836 / JCM 10339 / NBRC 14399</strain>
    </source>
</reference>
<dbReference type="PROSITE" id="PS51186">
    <property type="entry name" value="GNAT"/>
    <property type="match status" value="1"/>
</dbReference>
<evidence type="ECO:0000313" key="2">
    <source>
        <dbReference type="EMBL" id="ADB32728.1"/>
    </source>
</evidence>
<dbReference type="HOGENOM" id="CLU_013985_3_1_11"/>
<organism evidence="2 3">
    <name type="scientific">Kribbella flavida (strain DSM 17836 / JCM 10339 / NBRC 14399)</name>
    <dbReference type="NCBI Taxonomy" id="479435"/>
    <lineage>
        <taxon>Bacteria</taxon>
        <taxon>Bacillati</taxon>
        <taxon>Actinomycetota</taxon>
        <taxon>Actinomycetes</taxon>
        <taxon>Propionibacteriales</taxon>
        <taxon>Kribbellaceae</taxon>
        <taxon>Kribbella</taxon>
    </lineage>
</organism>
<dbReference type="AlphaFoldDB" id="D2PNR0"/>
<evidence type="ECO:0000313" key="3">
    <source>
        <dbReference type="Proteomes" id="UP000007967"/>
    </source>
</evidence>
<feature type="domain" description="N-acetyltransferase" evidence="1">
    <location>
        <begin position="7"/>
        <end position="169"/>
    </location>
</feature>
<dbReference type="STRING" id="479435.Kfla_3673"/>
<reference evidence="2 3" key="2">
    <citation type="journal article" date="2010" name="Stand. Genomic Sci.">
        <title>Complete genome sequence of Kribbella flavida type strain (IFO 14399).</title>
        <authorList>
            <person name="Pukall R."/>
            <person name="Lapidus A."/>
            <person name="Glavina Del Rio T."/>
            <person name="Copeland A."/>
            <person name="Tice H."/>
            <person name="Cheng J.-F."/>
            <person name="Lucas S."/>
            <person name="Chen F."/>
            <person name="Nolan M."/>
            <person name="LaButti K."/>
            <person name="Pati A."/>
            <person name="Ivanova N."/>
            <person name="Mavrommatis K."/>
            <person name="Mikhailova N."/>
            <person name="Pitluck S."/>
            <person name="Bruce D."/>
            <person name="Goodwin L."/>
            <person name="Land M."/>
            <person name="Hauser L."/>
            <person name="Chang Y.-J."/>
            <person name="Jeffries C.D."/>
            <person name="Chen A."/>
            <person name="Palaniappan K."/>
            <person name="Chain P."/>
            <person name="Rohde M."/>
            <person name="Goeker M."/>
            <person name="Bristow J."/>
            <person name="Eisen J.A."/>
            <person name="Markowitz V."/>
            <person name="Hugenholtz P."/>
            <person name="Kyrpides N.C."/>
            <person name="Klenk H.-P."/>
            <person name="Brettin T."/>
        </authorList>
    </citation>
    <scope>NUCLEOTIDE SEQUENCE [LARGE SCALE GENOMIC DNA]</scope>
    <source>
        <strain evidence="3">DSM 17836 / JCM 10339 / NBRC 14399</strain>
    </source>
</reference>
<gene>
    <name evidence="2" type="ordered locus">Kfla_3673</name>
</gene>
<name>D2PNR0_KRIFD</name>
<dbReference type="SUPFAM" id="SSF55729">
    <property type="entry name" value="Acyl-CoA N-acyltransferases (Nat)"/>
    <property type="match status" value="1"/>
</dbReference>
<dbReference type="KEGG" id="kfl:Kfla_3673"/>
<protein>
    <submittedName>
        <fullName evidence="2">GCN5-related N-acetyltransferase</fullName>
    </submittedName>
</protein>